<organism evidence="2 3">
    <name type="scientific">Candidatus Desulfovibrio intestinavium</name>
    <dbReference type="NCBI Taxonomy" id="2838534"/>
    <lineage>
        <taxon>Bacteria</taxon>
        <taxon>Pseudomonadati</taxon>
        <taxon>Thermodesulfobacteriota</taxon>
        <taxon>Desulfovibrionia</taxon>
        <taxon>Desulfovibrionales</taxon>
        <taxon>Desulfovibrionaceae</taxon>
        <taxon>Desulfovibrio</taxon>
    </lineage>
</organism>
<proteinExistence type="predicted"/>
<feature type="chain" id="PRO_5039323406" evidence="1">
    <location>
        <begin position="27"/>
        <end position="157"/>
    </location>
</feature>
<reference evidence="2" key="2">
    <citation type="submission" date="2021-04" db="EMBL/GenBank/DDBJ databases">
        <authorList>
            <person name="Gilroy R."/>
        </authorList>
    </citation>
    <scope>NUCLEOTIDE SEQUENCE</scope>
    <source>
        <strain evidence="2">5032</strain>
    </source>
</reference>
<sequence length="157" mass="17101">MKHPCLALPLALALALLLLLHQPVCAQTLDAGYFTLDLPKGWDVITPPTREGETVSLVVARTDRRASVSIVSGPTRGTRMDMIAAMFAQLFQAQEPPAQQGNLHTVPFARDGVSGRLWMTESQGIFIVYSLSGDDRDALNMVRSAVKSERYPGLVLP</sequence>
<dbReference type="EMBL" id="DWZD01000053">
    <property type="protein sequence ID" value="HJA80078.1"/>
    <property type="molecule type" value="Genomic_DNA"/>
</dbReference>
<evidence type="ECO:0000313" key="3">
    <source>
        <dbReference type="Proteomes" id="UP000823821"/>
    </source>
</evidence>
<keyword evidence="1" id="KW-0732">Signal</keyword>
<dbReference type="AlphaFoldDB" id="A0A9D2HQQ5"/>
<accession>A0A9D2HQQ5</accession>
<comment type="caution">
    <text evidence="2">The sequence shown here is derived from an EMBL/GenBank/DDBJ whole genome shotgun (WGS) entry which is preliminary data.</text>
</comment>
<dbReference type="Proteomes" id="UP000823821">
    <property type="component" value="Unassembled WGS sequence"/>
</dbReference>
<evidence type="ECO:0000256" key="1">
    <source>
        <dbReference type="SAM" id="SignalP"/>
    </source>
</evidence>
<evidence type="ECO:0000313" key="2">
    <source>
        <dbReference type="EMBL" id="HJA80078.1"/>
    </source>
</evidence>
<gene>
    <name evidence="2" type="ORF">H9784_11030</name>
</gene>
<feature type="signal peptide" evidence="1">
    <location>
        <begin position="1"/>
        <end position="26"/>
    </location>
</feature>
<name>A0A9D2HQQ5_9BACT</name>
<protein>
    <submittedName>
        <fullName evidence="2">Uncharacterized protein</fullName>
    </submittedName>
</protein>
<reference evidence="2" key="1">
    <citation type="journal article" date="2021" name="PeerJ">
        <title>Extensive microbial diversity within the chicken gut microbiome revealed by metagenomics and culture.</title>
        <authorList>
            <person name="Gilroy R."/>
            <person name="Ravi A."/>
            <person name="Getino M."/>
            <person name="Pursley I."/>
            <person name="Horton D.L."/>
            <person name="Alikhan N.F."/>
            <person name="Baker D."/>
            <person name="Gharbi K."/>
            <person name="Hall N."/>
            <person name="Watson M."/>
            <person name="Adriaenssens E.M."/>
            <person name="Foster-Nyarko E."/>
            <person name="Jarju S."/>
            <person name="Secka A."/>
            <person name="Antonio M."/>
            <person name="Oren A."/>
            <person name="Chaudhuri R.R."/>
            <person name="La Ragione R."/>
            <person name="Hildebrand F."/>
            <person name="Pallen M.J."/>
        </authorList>
    </citation>
    <scope>NUCLEOTIDE SEQUENCE</scope>
    <source>
        <strain evidence="2">5032</strain>
    </source>
</reference>